<proteinExistence type="predicted"/>
<feature type="domain" description="CHASE2" evidence="2">
    <location>
        <begin position="403"/>
        <end position="718"/>
    </location>
</feature>
<evidence type="ECO:0000313" key="4">
    <source>
        <dbReference type="Proteomes" id="UP000623440"/>
    </source>
</evidence>
<feature type="transmembrane region" description="Helical" evidence="1">
    <location>
        <begin position="753"/>
        <end position="773"/>
    </location>
</feature>
<evidence type="ECO:0000259" key="2">
    <source>
        <dbReference type="SMART" id="SM01080"/>
    </source>
</evidence>
<dbReference type="RefSeq" id="WP_190944255.1">
    <property type="nucleotide sequence ID" value="NZ_JACJSI010000109.1"/>
</dbReference>
<gene>
    <name evidence="3" type="ORF">H6G97_30705</name>
</gene>
<dbReference type="SMART" id="SM01080">
    <property type="entry name" value="CHASE2"/>
    <property type="match status" value="1"/>
</dbReference>
<keyword evidence="4" id="KW-1185">Reference proteome</keyword>
<feature type="transmembrane region" description="Helical" evidence="1">
    <location>
        <begin position="725"/>
        <end position="747"/>
    </location>
</feature>
<comment type="caution">
    <text evidence="3">The sequence shown here is derived from an EMBL/GenBank/DDBJ whole genome shotgun (WGS) entry which is preliminary data.</text>
</comment>
<name>A0ABR8DWS4_9NOSO</name>
<dbReference type="Proteomes" id="UP000623440">
    <property type="component" value="Unassembled WGS sequence"/>
</dbReference>
<evidence type="ECO:0000313" key="3">
    <source>
        <dbReference type="EMBL" id="MBD2533689.1"/>
    </source>
</evidence>
<sequence length="795" mass="89693">MTKLVVLKFGKGSFETGFPVTLQIGEENSRPESEVIGELPPERELPLNFNCWQAIYRNLDFAARPKGLIKQKLLISSGQECLQAAQQLRDRLNYWLQSECFRPICEKWLEKLQTSDIIRVILQTQDYQMQKLPWHLWELIERYTNAEIALSATIYEKINFSPISTATVKILALLGDSHGVDIATDRLLLEKLPDTKIHFLVEPSREDLTDNLWQQNWDILFFAGHSSSQSTGETGQIYINQTESLTISQLKYALKQAVERGLKLAIFNSCDGLGLAREFASLQIPQLIVMREPVPDRVAQTFLKHFLQAYSGGKSLYLAVREARERLQGLDGQFPCASWLPVIYQNLAEIPTSWEELIGRGAQGRRDKETEGQSLSVHHYLWLGCGSLVIALFVAGVRYLGMLQGLELQAFDQLQRLRPDEQPDSRLLVVTITEEDVQSQFQEKPQGSLSDESLLKLLQKLEAYQPQTIGLDIYRDRAVKPELPELAKHLYKSKHLSAVCRVSDPLSGHPGIKPPPEIPPERLGFSDLVIDRDNLVRRQLLALTPPPSSPCKAQYAFSVQVALHYLAAHNISLKFTSNGAWQLGKTTFKPLTTHTSGYQGIDASGHQILLNYRTQRSLEQFVPQVTLTDVLTGKVNPSTVKDKIVLIGTTAQSFQDYSSTPYITNEGAIKQIPGVILQAQMISQLLSSALDGRSLLWVWSVWQEILWIWGWSLTGSLLAWYIRPWFYLGIATLIVIASLYGICLVVFIQCSAWIPLVPSAIALISSIILIAYFTRDFPHSVKIARIFVITKNKDD</sequence>
<dbReference type="InterPro" id="IPR024983">
    <property type="entry name" value="CHAT_dom"/>
</dbReference>
<dbReference type="InterPro" id="IPR007890">
    <property type="entry name" value="CHASE2"/>
</dbReference>
<organism evidence="3 4">
    <name type="scientific">Nostoc flagelliforme FACHB-838</name>
    <dbReference type="NCBI Taxonomy" id="2692904"/>
    <lineage>
        <taxon>Bacteria</taxon>
        <taxon>Bacillati</taxon>
        <taxon>Cyanobacteriota</taxon>
        <taxon>Cyanophyceae</taxon>
        <taxon>Nostocales</taxon>
        <taxon>Nostocaceae</taxon>
        <taxon>Nostoc</taxon>
    </lineage>
</organism>
<keyword evidence="1" id="KW-1133">Transmembrane helix</keyword>
<dbReference type="EMBL" id="JACJSI010000109">
    <property type="protein sequence ID" value="MBD2533689.1"/>
    <property type="molecule type" value="Genomic_DNA"/>
</dbReference>
<reference evidence="3 4" key="1">
    <citation type="journal article" date="2020" name="ISME J.">
        <title>Comparative genomics reveals insights into cyanobacterial evolution and habitat adaptation.</title>
        <authorList>
            <person name="Chen M.Y."/>
            <person name="Teng W.K."/>
            <person name="Zhao L."/>
            <person name="Hu C.X."/>
            <person name="Zhou Y.K."/>
            <person name="Han B.P."/>
            <person name="Song L.R."/>
            <person name="Shu W.S."/>
        </authorList>
    </citation>
    <scope>NUCLEOTIDE SEQUENCE [LARGE SCALE GENOMIC DNA]</scope>
    <source>
        <strain evidence="3 4">FACHB-838</strain>
    </source>
</reference>
<evidence type="ECO:0000256" key="1">
    <source>
        <dbReference type="SAM" id="Phobius"/>
    </source>
</evidence>
<accession>A0ABR8DWS4</accession>
<dbReference type="Pfam" id="PF05226">
    <property type="entry name" value="CHASE2"/>
    <property type="match status" value="1"/>
</dbReference>
<keyword evidence="1" id="KW-0812">Transmembrane</keyword>
<keyword evidence="1" id="KW-0472">Membrane</keyword>
<protein>
    <submittedName>
        <fullName evidence="3">CHASE2 domain-containing protein</fullName>
    </submittedName>
</protein>
<dbReference type="Pfam" id="PF12770">
    <property type="entry name" value="CHAT"/>
    <property type="match status" value="1"/>
</dbReference>